<evidence type="ECO:0000313" key="8">
    <source>
        <dbReference type="Proteomes" id="UP001497522"/>
    </source>
</evidence>
<protein>
    <recommendedName>
        <fullName evidence="6">BHLH domain-containing protein</fullName>
    </recommendedName>
</protein>
<gene>
    <name evidence="7" type="ORF">CSSPJE1EN2_LOCUS111</name>
</gene>
<feature type="compositionally biased region" description="Basic and acidic residues" evidence="5">
    <location>
        <begin position="388"/>
        <end position="398"/>
    </location>
</feature>
<evidence type="ECO:0000256" key="1">
    <source>
        <dbReference type="ARBA" id="ARBA00004123"/>
    </source>
</evidence>
<dbReference type="SUPFAM" id="SSF47459">
    <property type="entry name" value="HLH, helix-loop-helix DNA-binding domain"/>
    <property type="match status" value="1"/>
</dbReference>
<evidence type="ECO:0000259" key="6">
    <source>
        <dbReference type="PROSITE" id="PS50888"/>
    </source>
</evidence>
<keyword evidence="3" id="KW-0804">Transcription</keyword>
<feature type="region of interest" description="Disordered" evidence="5">
    <location>
        <begin position="258"/>
        <end position="287"/>
    </location>
</feature>
<comment type="subcellular location">
    <subcellularLocation>
        <location evidence="1">Nucleus</location>
    </subcellularLocation>
</comment>
<organism evidence="7 8">
    <name type="scientific">Sphagnum jensenii</name>
    <dbReference type="NCBI Taxonomy" id="128206"/>
    <lineage>
        <taxon>Eukaryota</taxon>
        <taxon>Viridiplantae</taxon>
        <taxon>Streptophyta</taxon>
        <taxon>Embryophyta</taxon>
        <taxon>Bryophyta</taxon>
        <taxon>Sphagnophytina</taxon>
        <taxon>Sphagnopsida</taxon>
        <taxon>Sphagnales</taxon>
        <taxon>Sphagnaceae</taxon>
        <taxon>Sphagnum</taxon>
    </lineage>
</organism>
<dbReference type="InterPro" id="IPR036638">
    <property type="entry name" value="HLH_DNA-bd_sf"/>
</dbReference>
<dbReference type="InterPro" id="IPR045843">
    <property type="entry name" value="IND-like"/>
</dbReference>
<feature type="domain" description="BHLH" evidence="6">
    <location>
        <begin position="190"/>
        <end position="239"/>
    </location>
</feature>
<dbReference type="PANTHER" id="PTHR16223:SF268">
    <property type="entry name" value="SPERMATOGENESIS- AND OOGENESIS-SPECIFIC BASIC HELIX-LOOP-HELIX-CONTAINING PROTEIN 2"/>
    <property type="match status" value="1"/>
</dbReference>
<evidence type="ECO:0000256" key="4">
    <source>
        <dbReference type="ARBA" id="ARBA00023242"/>
    </source>
</evidence>
<dbReference type="Gene3D" id="4.10.280.10">
    <property type="entry name" value="Helix-loop-helix DNA-binding domain"/>
    <property type="match status" value="1"/>
</dbReference>
<proteinExistence type="predicted"/>
<feature type="compositionally biased region" description="Polar residues" evidence="5">
    <location>
        <begin position="259"/>
        <end position="282"/>
    </location>
</feature>
<keyword evidence="8" id="KW-1185">Reference proteome</keyword>
<dbReference type="PROSITE" id="PS50888">
    <property type="entry name" value="BHLH"/>
    <property type="match status" value="1"/>
</dbReference>
<name>A0ABP1A4T9_9BRYO</name>
<reference evidence="7 8" key="1">
    <citation type="submission" date="2024-03" db="EMBL/GenBank/DDBJ databases">
        <authorList>
            <consortium name="ELIXIR-Norway"/>
            <consortium name="Elixir Norway"/>
        </authorList>
    </citation>
    <scope>NUCLEOTIDE SEQUENCE [LARGE SCALE GENOMIC DNA]</scope>
</reference>
<dbReference type="Pfam" id="PF00010">
    <property type="entry name" value="HLH"/>
    <property type="match status" value="1"/>
</dbReference>
<evidence type="ECO:0000313" key="7">
    <source>
        <dbReference type="EMBL" id="CAK9857116.1"/>
    </source>
</evidence>
<evidence type="ECO:0000256" key="3">
    <source>
        <dbReference type="ARBA" id="ARBA00023163"/>
    </source>
</evidence>
<evidence type="ECO:0000256" key="2">
    <source>
        <dbReference type="ARBA" id="ARBA00023015"/>
    </source>
</evidence>
<dbReference type="EMBL" id="OZ023702">
    <property type="protein sequence ID" value="CAK9857116.1"/>
    <property type="molecule type" value="Genomic_DNA"/>
</dbReference>
<keyword evidence="2" id="KW-0805">Transcription regulation</keyword>
<dbReference type="Proteomes" id="UP001497522">
    <property type="component" value="Chromosome 1"/>
</dbReference>
<feature type="region of interest" description="Disordered" evidence="5">
    <location>
        <begin position="349"/>
        <end position="398"/>
    </location>
</feature>
<keyword evidence="4" id="KW-0539">Nucleus</keyword>
<dbReference type="PANTHER" id="PTHR16223">
    <property type="entry name" value="TRANSCRIPTION FACTOR BHLH83-RELATED"/>
    <property type="match status" value="1"/>
</dbReference>
<evidence type="ECO:0000256" key="5">
    <source>
        <dbReference type="SAM" id="MobiDB-lite"/>
    </source>
</evidence>
<dbReference type="SMART" id="SM00353">
    <property type="entry name" value="HLH"/>
    <property type="match status" value="1"/>
</dbReference>
<feature type="compositionally biased region" description="Basic and acidic residues" evidence="5">
    <location>
        <begin position="365"/>
        <end position="375"/>
    </location>
</feature>
<sequence>MGRGGVGVGGGQSTTTIMQQQSLHFEPLEQAQQTPVIDEFLEQIFAMPWEYNNAGAGGMGMERVGTGGAVMMAGGGVDANNSNNSMNNGSSSSSMGAAAAQKLFTMSLMPTTRLLNNGGALGALGGQHVREERNESSGLESGHYSAAEEALIAARLHQQQQQQGQGFGGSSQQRLPAVGIRPRVRARRGQATDPHSIAERLRRERIAERMKALQELVPNSNKTDKASMLDEIIDYLKFLQLQVKILSMSRLGGAGAVASTASDPTAEGSNNVAPTISRTSGVPSPVQDGLALTERQVTQLMEDDMGSAMQYLQSKGLCLMPIALATAISTTNSRGATAGVGDRQRTTVAASNGGLVTDGLVSEQSSKDNNRDVESAHATTSMPINKAPKGEGKPSDGP</sequence>
<dbReference type="InterPro" id="IPR011598">
    <property type="entry name" value="bHLH_dom"/>
</dbReference>
<accession>A0ABP1A4T9</accession>